<dbReference type="Pfam" id="PF00320">
    <property type="entry name" value="GATA"/>
    <property type="match status" value="1"/>
</dbReference>
<gene>
    <name evidence="9" type="primary">LOC112244754</name>
</gene>
<dbReference type="Proteomes" id="UP000694402">
    <property type="component" value="Unassembled WGS sequence"/>
</dbReference>
<dbReference type="InterPro" id="IPR013088">
    <property type="entry name" value="Znf_NHR/GATA"/>
</dbReference>
<evidence type="ECO:0000256" key="4">
    <source>
        <dbReference type="ARBA" id="ARBA00023163"/>
    </source>
</evidence>
<comment type="subcellular location">
    <subcellularLocation>
        <location evidence="1">Nucleus</location>
    </subcellularLocation>
</comment>
<dbReference type="GO" id="GO:0043565">
    <property type="term" value="F:sequence-specific DNA binding"/>
    <property type="evidence" value="ECO:0007669"/>
    <property type="project" value="InterPro"/>
</dbReference>
<sequence>MSEEAVRQTRSRKRALERDVVAPGSPGWELDSKKVKLENCDLLPAADGPIALVAVGGGGDVVKTEQTAKVASMSILKTGEVKATIKVEVQTGDRPVDMSTSKSDVKKERQPLSPNNDVIVLSDNELSIPIVNGLNYYRKTDTDLLRKSSPDERERIIKQLKEELRLQEAKLVLLKKLRHSQIQKESTVQKPTSGSVATPPPLVRGSIASGKGPLQVSSGRSSGIVIPPPLVRGGQHVPSKLNSQTVMPPLVRGAQQIASLRQQQHSGSAPPPLLLAPRASVPNVQVQGQRVIQQGLIRVANVPNTNVLVNIPQGSQKGSSVTSQAAMGSGVSTVQANESPAARQVAAKLALRKQLEKTLLEIPPPKPPAPERNFLPSAANNEFIYLMGLEEVVQNLLDTLGRGKKQGQSVTAIPMEPHTCAQCKTDFTSCWRSEKSGPVLCDQCMSSNLKKALKAQHTNRLKAAFVKALQQEQEVEQRILQQAASPVSKMPSSSSRMKSEQQQHVLVSQQYKQARAQLQLQQHRGTPMARHHSSIKQSSGQMSRSVQQVVGSRGVTHSFSTSSQQLQNAVTAASLVSRPGKHAMRPVQGTKGSSSNSSANPNAWRKQTTGNSGVTMGYVNPSLSVHKTTTSANLERQREYLLDMIPSRSISQTANTWK</sequence>
<evidence type="ECO:0000313" key="10">
    <source>
        <dbReference type="Proteomes" id="UP000694402"/>
    </source>
</evidence>
<dbReference type="Gene3D" id="6.10.250.1650">
    <property type="match status" value="1"/>
</dbReference>
<feature type="region of interest" description="Disordered" evidence="7">
    <location>
        <begin position="1"/>
        <end position="27"/>
    </location>
</feature>
<feature type="region of interest" description="Disordered" evidence="7">
    <location>
        <begin position="579"/>
        <end position="617"/>
    </location>
</feature>
<keyword evidence="2" id="KW-0805">Transcription regulation</keyword>
<evidence type="ECO:0000313" key="9">
    <source>
        <dbReference type="Ensembl" id="ENSOTSP00005069666.2"/>
    </source>
</evidence>
<evidence type="ECO:0000256" key="1">
    <source>
        <dbReference type="ARBA" id="ARBA00004123"/>
    </source>
</evidence>
<keyword evidence="4" id="KW-0804">Transcription</keyword>
<dbReference type="Pfam" id="PF16563">
    <property type="entry name" value="P66_CC"/>
    <property type="match status" value="1"/>
</dbReference>
<keyword evidence="6" id="KW-0479">Metal-binding</keyword>
<dbReference type="InterPro" id="IPR032346">
    <property type="entry name" value="P66_CC"/>
</dbReference>
<dbReference type="Ensembl" id="ENSOTST00005075648.2">
    <property type="protein sequence ID" value="ENSOTSP00005069666.2"/>
    <property type="gene ID" value="ENSOTSG00005033120.2"/>
</dbReference>
<dbReference type="InterPro" id="IPR040386">
    <property type="entry name" value="P66"/>
</dbReference>
<dbReference type="AlphaFoldDB" id="A0A8C8HTC1"/>
<evidence type="ECO:0000256" key="5">
    <source>
        <dbReference type="ARBA" id="ARBA00023242"/>
    </source>
</evidence>
<dbReference type="PANTHER" id="PTHR13455">
    <property type="entry name" value="TRANSCRIPTIONAL REPRESSOR P66-RELATED"/>
    <property type="match status" value="1"/>
</dbReference>
<keyword evidence="5" id="KW-0539">Nucleus</keyword>
<feature type="domain" description="GATA-type" evidence="8">
    <location>
        <begin position="414"/>
        <end position="444"/>
    </location>
</feature>
<name>A0A8C8HTC1_ONCTS</name>
<dbReference type="GeneTree" id="ENSGT00390000004097"/>
<dbReference type="InterPro" id="IPR000679">
    <property type="entry name" value="Znf_GATA"/>
</dbReference>
<evidence type="ECO:0000256" key="7">
    <source>
        <dbReference type="SAM" id="MobiDB-lite"/>
    </source>
</evidence>
<protein>
    <recommendedName>
        <fullName evidence="8">GATA-type domain-containing protein</fullName>
    </recommendedName>
</protein>
<dbReference type="GO" id="GO:0008270">
    <property type="term" value="F:zinc ion binding"/>
    <property type="evidence" value="ECO:0007669"/>
    <property type="project" value="UniProtKB-KW"/>
</dbReference>
<dbReference type="GeneID" id="112244754"/>
<evidence type="ECO:0000256" key="6">
    <source>
        <dbReference type="PROSITE-ProRule" id="PRU00094"/>
    </source>
</evidence>
<dbReference type="GO" id="GO:0000122">
    <property type="term" value="P:negative regulation of transcription by RNA polymerase II"/>
    <property type="evidence" value="ECO:0007669"/>
    <property type="project" value="InterPro"/>
</dbReference>
<feature type="region of interest" description="Disordered" evidence="7">
    <location>
        <begin position="182"/>
        <end position="242"/>
    </location>
</feature>
<accession>A0A8C8HTC1</accession>
<evidence type="ECO:0000256" key="2">
    <source>
        <dbReference type="ARBA" id="ARBA00023015"/>
    </source>
</evidence>
<keyword evidence="10" id="KW-1185">Reference proteome</keyword>
<dbReference type="PROSITE" id="PS50114">
    <property type="entry name" value="GATA_ZN_FINGER_2"/>
    <property type="match status" value="1"/>
</dbReference>
<evidence type="ECO:0000259" key="8">
    <source>
        <dbReference type="PROSITE" id="PS50114"/>
    </source>
</evidence>
<organism evidence="9 10">
    <name type="scientific">Oncorhynchus tshawytscha</name>
    <name type="common">Chinook salmon</name>
    <name type="synonym">Salmo tshawytscha</name>
    <dbReference type="NCBI Taxonomy" id="74940"/>
    <lineage>
        <taxon>Eukaryota</taxon>
        <taxon>Metazoa</taxon>
        <taxon>Chordata</taxon>
        <taxon>Craniata</taxon>
        <taxon>Vertebrata</taxon>
        <taxon>Euteleostomi</taxon>
        <taxon>Actinopterygii</taxon>
        <taxon>Neopterygii</taxon>
        <taxon>Teleostei</taxon>
        <taxon>Protacanthopterygii</taxon>
        <taxon>Salmoniformes</taxon>
        <taxon>Salmonidae</taxon>
        <taxon>Salmoninae</taxon>
        <taxon>Oncorhynchus</taxon>
    </lineage>
</organism>
<reference evidence="9" key="2">
    <citation type="submission" date="2025-09" db="UniProtKB">
        <authorList>
            <consortium name="Ensembl"/>
        </authorList>
    </citation>
    <scope>IDENTIFICATION</scope>
</reference>
<feature type="compositionally biased region" description="Low complexity" evidence="7">
    <location>
        <begin position="593"/>
        <end position="603"/>
    </location>
</feature>
<feature type="compositionally biased region" description="Polar residues" evidence="7">
    <location>
        <begin position="183"/>
        <end position="196"/>
    </location>
</feature>
<proteinExistence type="predicted"/>
<feature type="compositionally biased region" description="Polar residues" evidence="7">
    <location>
        <begin position="605"/>
        <end position="614"/>
    </location>
</feature>
<evidence type="ECO:0000256" key="3">
    <source>
        <dbReference type="ARBA" id="ARBA00023054"/>
    </source>
</evidence>
<dbReference type="PANTHER" id="PTHR13455:SF3">
    <property type="entry name" value="TRANSCRIPTIONAL REPRESSOR P66-ALPHA"/>
    <property type="match status" value="1"/>
</dbReference>
<dbReference type="RefSeq" id="XP_024268293.1">
    <property type="nucleotide sequence ID" value="XM_024412525.2"/>
</dbReference>
<keyword evidence="3" id="KW-0175">Coiled coil</keyword>
<dbReference type="Gene3D" id="3.30.50.10">
    <property type="entry name" value="Erythroid Transcription Factor GATA-1, subunit A"/>
    <property type="match status" value="1"/>
</dbReference>
<reference evidence="9" key="1">
    <citation type="submission" date="2025-08" db="UniProtKB">
        <authorList>
            <consortium name="Ensembl"/>
        </authorList>
    </citation>
    <scope>IDENTIFICATION</scope>
</reference>
<keyword evidence="6" id="KW-0863">Zinc-finger</keyword>
<keyword evidence="6" id="KW-0862">Zinc</keyword>
<dbReference type="SUPFAM" id="SSF57716">
    <property type="entry name" value="Glucocorticoid receptor-like (DNA-binding domain)"/>
    <property type="match status" value="1"/>
</dbReference>
<dbReference type="GO" id="GO:0016581">
    <property type="term" value="C:NuRD complex"/>
    <property type="evidence" value="ECO:0007669"/>
    <property type="project" value="TreeGrafter"/>
</dbReference>